<dbReference type="RefSeq" id="WP_128497143.1">
    <property type="nucleotide sequence ID" value="NZ_RZNC01000001.1"/>
</dbReference>
<dbReference type="EMBL" id="RZNC01000001">
    <property type="protein sequence ID" value="RWZ67913.1"/>
    <property type="molecule type" value="Genomic_DNA"/>
</dbReference>
<dbReference type="AlphaFoldDB" id="A0A444QEB5"/>
<proteinExistence type="predicted"/>
<dbReference type="PANTHER" id="PTHR12993">
    <property type="entry name" value="N-ACETYLGLUCOSAMINYL-PHOSPHATIDYLINOSITOL DE-N-ACETYLASE-RELATED"/>
    <property type="match status" value="1"/>
</dbReference>
<comment type="caution">
    <text evidence="2">The sequence shown here is derived from an EMBL/GenBank/DDBJ whole genome shotgun (WGS) entry which is preliminary data.</text>
</comment>
<dbReference type="Gene3D" id="3.40.50.10320">
    <property type="entry name" value="LmbE-like"/>
    <property type="match status" value="1"/>
</dbReference>
<dbReference type="InterPro" id="IPR024078">
    <property type="entry name" value="LmbE-like_dom_sf"/>
</dbReference>
<dbReference type="OrthoDB" id="158614at2"/>
<name>A0A444QEB5_9MICO</name>
<dbReference type="Pfam" id="PF02585">
    <property type="entry name" value="PIG-L"/>
    <property type="match status" value="1"/>
</dbReference>
<gene>
    <name evidence="2" type="ORF">ELQ92_01195</name>
</gene>
<dbReference type="GO" id="GO:0016137">
    <property type="term" value="P:glycoside metabolic process"/>
    <property type="evidence" value="ECO:0007669"/>
    <property type="project" value="UniProtKB-ARBA"/>
</dbReference>
<dbReference type="InterPro" id="IPR003737">
    <property type="entry name" value="GlcNAc_PI_deacetylase-related"/>
</dbReference>
<reference evidence="2 3" key="1">
    <citation type="submission" date="2018-12" db="EMBL/GenBank/DDBJ databases">
        <authorList>
            <person name="Li F."/>
        </authorList>
    </citation>
    <scope>NUCLEOTIDE SEQUENCE [LARGE SCALE GENOMIC DNA]</scope>
    <source>
        <strain evidence="2 3">8H24J-4-2</strain>
    </source>
</reference>
<evidence type="ECO:0000313" key="3">
    <source>
        <dbReference type="Proteomes" id="UP000288603"/>
    </source>
</evidence>
<evidence type="ECO:0000256" key="1">
    <source>
        <dbReference type="ARBA" id="ARBA00022833"/>
    </source>
</evidence>
<accession>A0A444QEB5</accession>
<dbReference type="GO" id="GO:0016811">
    <property type="term" value="F:hydrolase activity, acting on carbon-nitrogen (but not peptide) bonds, in linear amides"/>
    <property type="evidence" value="ECO:0007669"/>
    <property type="project" value="TreeGrafter"/>
</dbReference>
<sequence length="245" mass="25732">MSIPDGARRVLVVHAHPDDETIASGGLLAELVERGVAVVLLTATRGERGEIVAGTLDAALDESALSAAREIELRGALDVLGVTEHHWLGEPPARTVGLPPRRYRDSGMVWLRPGLAGPADDADADAFARAALAETIDDVAALVSAFGPDLVISYAPDGGYGHPDHVRTHEAASGAARNAAVPFAELSPVPGPDVDWLDLERHRPAVIAALGHHRSQLTVDGDHLVHSGGQRQPIEPSVGLRLRSP</sequence>
<dbReference type="PANTHER" id="PTHR12993:SF26">
    <property type="entry name" value="1D-MYO-INOSITOL 2-ACETAMIDO-2-DEOXY-ALPHA-D-GLUCOPYRANOSIDE DEACETYLASE"/>
    <property type="match status" value="1"/>
</dbReference>
<keyword evidence="1" id="KW-0862">Zinc</keyword>
<dbReference type="SUPFAM" id="SSF102588">
    <property type="entry name" value="LmbE-like"/>
    <property type="match status" value="1"/>
</dbReference>
<organism evidence="2 3">
    <name type="scientific">Labedella populi</name>
    <dbReference type="NCBI Taxonomy" id="2498850"/>
    <lineage>
        <taxon>Bacteria</taxon>
        <taxon>Bacillati</taxon>
        <taxon>Actinomycetota</taxon>
        <taxon>Actinomycetes</taxon>
        <taxon>Micrococcales</taxon>
        <taxon>Microbacteriaceae</taxon>
        <taxon>Labedella</taxon>
    </lineage>
</organism>
<dbReference type="Proteomes" id="UP000288603">
    <property type="component" value="Unassembled WGS sequence"/>
</dbReference>
<evidence type="ECO:0000313" key="2">
    <source>
        <dbReference type="EMBL" id="RWZ67913.1"/>
    </source>
</evidence>
<keyword evidence="3" id="KW-1185">Reference proteome</keyword>
<protein>
    <submittedName>
        <fullName evidence="2">GlcNAc-PI de-N-acetylase</fullName>
    </submittedName>
</protein>